<evidence type="ECO:0000313" key="9">
    <source>
        <dbReference type="EMBL" id="PZR80261.1"/>
    </source>
</evidence>
<comment type="subcellular location">
    <subcellularLocation>
        <location evidence="1 7">Cell membrane</location>
        <topology evidence="1 7">Multi-pass membrane protein</topology>
    </subcellularLocation>
</comment>
<comment type="caution">
    <text evidence="9">The sequence shown here is derived from an EMBL/GenBank/DDBJ whole genome shotgun (WGS) entry which is preliminary data.</text>
</comment>
<feature type="transmembrane region" description="Helical" evidence="7">
    <location>
        <begin position="230"/>
        <end position="258"/>
    </location>
</feature>
<keyword evidence="4 7" id="KW-0812">Transmembrane</keyword>
<evidence type="ECO:0000256" key="5">
    <source>
        <dbReference type="ARBA" id="ARBA00022989"/>
    </source>
</evidence>
<evidence type="ECO:0000256" key="2">
    <source>
        <dbReference type="ARBA" id="ARBA00022448"/>
    </source>
</evidence>
<feature type="transmembrane region" description="Helical" evidence="7">
    <location>
        <begin position="80"/>
        <end position="104"/>
    </location>
</feature>
<dbReference type="EMBL" id="QHBU01000162">
    <property type="protein sequence ID" value="PZR80261.1"/>
    <property type="molecule type" value="Genomic_DNA"/>
</dbReference>
<evidence type="ECO:0000256" key="6">
    <source>
        <dbReference type="ARBA" id="ARBA00023136"/>
    </source>
</evidence>
<dbReference type="CDD" id="cd06261">
    <property type="entry name" value="TM_PBP2"/>
    <property type="match status" value="1"/>
</dbReference>
<dbReference type="PANTHER" id="PTHR30193:SF1">
    <property type="entry name" value="ABC TRANSPORTER PERMEASE PROTEIN YESP-RELATED"/>
    <property type="match status" value="1"/>
</dbReference>
<feature type="transmembrane region" description="Helical" evidence="7">
    <location>
        <begin position="189"/>
        <end position="210"/>
    </location>
</feature>
<dbReference type="Pfam" id="PF00528">
    <property type="entry name" value="BPD_transp_1"/>
    <property type="match status" value="1"/>
</dbReference>
<keyword evidence="2 7" id="KW-0813">Transport</keyword>
<comment type="similarity">
    <text evidence="7">Belongs to the binding-protein-dependent transport system permease family.</text>
</comment>
<dbReference type="InterPro" id="IPR035906">
    <property type="entry name" value="MetI-like_sf"/>
</dbReference>
<dbReference type="InterPro" id="IPR000515">
    <property type="entry name" value="MetI-like"/>
</dbReference>
<gene>
    <name evidence="9" type="ORF">DLM65_08630</name>
</gene>
<dbReference type="PROSITE" id="PS50928">
    <property type="entry name" value="ABC_TM1"/>
    <property type="match status" value="1"/>
</dbReference>
<dbReference type="Proteomes" id="UP000248724">
    <property type="component" value="Unassembled WGS sequence"/>
</dbReference>
<dbReference type="AlphaFoldDB" id="A0A2W6AR57"/>
<dbReference type="GO" id="GO:0055085">
    <property type="term" value="P:transmembrane transport"/>
    <property type="evidence" value="ECO:0007669"/>
    <property type="project" value="InterPro"/>
</dbReference>
<evidence type="ECO:0000259" key="8">
    <source>
        <dbReference type="PROSITE" id="PS50928"/>
    </source>
</evidence>
<keyword evidence="5 7" id="KW-1133">Transmembrane helix</keyword>
<sequence>MVLSLVVSFTDYPVLHPADTRFVGLANYRAALADHALAHSVTVTLLYVALAVPADLVVGLILALVLNVRAKGVRVFRTVFFLPVMLAGSGGASVAVALLWLWLFQPRYGLLNYVLSLVHLPPQLWVYSTRLVVPSLALISLWGVGRSMLIYLAGLQGLPSDVLWAAQIDGASGWQRFWRVTLPLLSPTIFFNLVLDLVFALQTFTQAYVVTQGGPGDSSLFYMLYLYRNAFSYFRMGYASALSWLLFAFTLGLTAVLFRTARSWVFYEGARS</sequence>
<name>A0A2W6AR57_9BACT</name>
<dbReference type="GO" id="GO:0005886">
    <property type="term" value="C:plasma membrane"/>
    <property type="evidence" value="ECO:0007669"/>
    <property type="project" value="UniProtKB-SubCell"/>
</dbReference>
<evidence type="ECO:0000256" key="1">
    <source>
        <dbReference type="ARBA" id="ARBA00004651"/>
    </source>
</evidence>
<organism evidence="9 10">
    <name type="scientific">Candidatus Aeolococcus gillhamiae</name>
    <dbReference type="NCBI Taxonomy" id="3127015"/>
    <lineage>
        <taxon>Bacteria</taxon>
        <taxon>Bacillati</taxon>
        <taxon>Candidatus Dormiibacterota</taxon>
        <taxon>Candidatus Dormibacteria</taxon>
        <taxon>Candidatus Aeolococcales</taxon>
        <taxon>Candidatus Aeolococcaceae</taxon>
        <taxon>Candidatus Aeolococcus</taxon>
    </lineage>
</organism>
<dbReference type="PANTHER" id="PTHR30193">
    <property type="entry name" value="ABC TRANSPORTER PERMEASE PROTEIN"/>
    <property type="match status" value="1"/>
</dbReference>
<evidence type="ECO:0000256" key="3">
    <source>
        <dbReference type="ARBA" id="ARBA00022475"/>
    </source>
</evidence>
<dbReference type="Gene3D" id="1.10.3720.10">
    <property type="entry name" value="MetI-like"/>
    <property type="match status" value="1"/>
</dbReference>
<keyword evidence="3" id="KW-1003">Cell membrane</keyword>
<dbReference type="SUPFAM" id="SSF161098">
    <property type="entry name" value="MetI-like"/>
    <property type="match status" value="1"/>
</dbReference>
<proteinExistence type="inferred from homology"/>
<accession>A0A2W6AR57</accession>
<keyword evidence="6 7" id="KW-0472">Membrane</keyword>
<feature type="transmembrane region" description="Helical" evidence="7">
    <location>
        <begin position="124"/>
        <end position="144"/>
    </location>
</feature>
<reference evidence="9 10" key="1">
    <citation type="journal article" date="2017" name="Nature">
        <title>Atmospheric trace gases support primary production in Antarctic desert surface soil.</title>
        <authorList>
            <person name="Ji M."/>
            <person name="Greening C."/>
            <person name="Vanwonterghem I."/>
            <person name="Carere C.R."/>
            <person name="Bay S.K."/>
            <person name="Steen J.A."/>
            <person name="Montgomery K."/>
            <person name="Lines T."/>
            <person name="Beardall J."/>
            <person name="van Dorst J."/>
            <person name="Snape I."/>
            <person name="Stott M.B."/>
            <person name="Hugenholtz P."/>
            <person name="Ferrari B.C."/>
        </authorList>
    </citation>
    <scope>NUCLEOTIDE SEQUENCE [LARGE SCALE GENOMIC DNA]</scope>
    <source>
        <strain evidence="9">RRmetagenome_bin12</strain>
    </source>
</reference>
<evidence type="ECO:0000313" key="10">
    <source>
        <dbReference type="Proteomes" id="UP000248724"/>
    </source>
</evidence>
<evidence type="ECO:0000256" key="7">
    <source>
        <dbReference type="RuleBase" id="RU363032"/>
    </source>
</evidence>
<feature type="transmembrane region" description="Helical" evidence="7">
    <location>
        <begin position="45"/>
        <end position="68"/>
    </location>
</feature>
<protein>
    <submittedName>
        <fullName evidence="9">ABC transporter permease</fullName>
    </submittedName>
</protein>
<feature type="domain" description="ABC transmembrane type-1" evidence="8">
    <location>
        <begin position="41"/>
        <end position="257"/>
    </location>
</feature>
<evidence type="ECO:0000256" key="4">
    <source>
        <dbReference type="ARBA" id="ARBA00022692"/>
    </source>
</evidence>
<dbReference type="InterPro" id="IPR051393">
    <property type="entry name" value="ABC_transporter_permease"/>
</dbReference>